<dbReference type="InterPro" id="IPR041698">
    <property type="entry name" value="Methyltransf_25"/>
</dbReference>
<dbReference type="OrthoDB" id="6064711at2"/>
<gene>
    <name evidence="4" type="ORF">BBK14_28520</name>
</gene>
<dbReference type="Pfam" id="PF13649">
    <property type="entry name" value="Methyltransf_25"/>
    <property type="match status" value="1"/>
</dbReference>
<keyword evidence="5" id="KW-1185">Reference proteome</keyword>
<dbReference type="Gene3D" id="3.40.50.150">
    <property type="entry name" value="Vaccinia Virus protein VP39"/>
    <property type="match status" value="1"/>
</dbReference>
<evidence type="ECO:0000313" key="4">
    <source>
        <dbReference type="EMBL" id="OHV20146.1"/>
    </source>
</evidence>
<feature type="region of interest" description="Disordered" evidence="2">
    <location>
        <begin position="239"/>
        <end position="259"/>
    </location>
</feature>
<evidence type="ECO:0000313" key="5">
    <source>
        <dbReference type="Proteomes" id="UP000179769"/>
    </source>
</evidence>
<protein>
    <recommendedName>
        <fullName evidence="3">Methyltransferase domain-containing protein</fullName>
    </recommendedName>
</protein>
<accession>A0A1S1PFU5</accession>
<evidence type="ECO:0000256" key="1">
    <source>
        <dbReference type="ARBA" id="ARBA00022679"/>
    </source>
</evidence>
<dbReference type="GO" id="GO:0016740">
    <property type="term" value="F:transferase activity"/>
    <property type="evidence" value="ECO:0007669"/>
    <property type="project" value="UniProtKB-KW"/>
</dbReference>
<reference evidence="5" key="1">
    <citation type="submission" date="2016-07" db="EMBL/GenBank/DDBJ databases">
        <title>Frankia sp. NRRL B-16219 Genome sequencing.</title>
        <authorList>
            <person name="Ghodhbane-Gtari F."/>
            <person name="Swanson E."/>
            <person name="Gueddou A."/>
            <person name="Louati M."/>
            <person name="Nouioui I."/>
            <person name="Hezbri K."/>
            <person name="Abebe-Akele F."/>
            <person name="Simpson S."/>
            <person name="Morris K."/>
            <person name="Thomas K."/>
            <person name="Gtari M."/>
            <person name="Tisa L.S."/>
        </authorList>
    </citation>
    <scope>NUCLEOTIDE SEQUENCE [LARGE SCALE GENOMIC DNA]</scope>
    <source>
        <strain evidence="5">NRRL B-16219</strain>
    </source>
</reference>
<evidence type="ECO:0000259" key="3">
    <source>
        <dbReference type="Pfam" id="PF13649"/>
    </source>
</evidence>
<dbReference type="SUPFAM" id="SSF53335">
    <property type="entry name" value="S-adenosyl-L-methionine-dependent methyltransferases"/>
    <property type="match status" value="1"/>
</dbReference>
<organism evidence="4 5">
    <name type="scientific">Parafrankia soli</name>
    <dbReference type="NCBI Taxonomy" id="2599596"/>
    <lineage>
        <taxon>Bacteria</taxon>
        <taxon>Bacillati</taxon>
        <taxon>Actinomycetota</taxon>
        <taxon>Actinomycetes</taxon>
        <taxon>Frankiales</taxon>
        <taxon>Frankiaceae</taxon>
        <taxon>Parafrankia</taxon>
    </lineage>
</organism>
<dbReference type="InterPro" id="IPR029063">
    <property type="entry name" value="SAM-dependent_MTases_sf"/>
</dbReference>
<dbReference type="Proteomes" id="UP000179769">
    <property type="component" value="Unassembled WGS sequence"/>
</dbReference>
<dbReference type="PANTHER" id="PTHR43861">
    <property type="entry name" value="TRANS-ACONITATE 2-METHYLTRANSFERASE-RELATED"/>
    <property type="match status" value="1"/>
</dbReference>
<evidence type="ECO:0000256" key="2">
    <source>
        <dbReference type="SAM" id="MobiDB-lite"/>
    </source>
</evidence>
<dbReference type="EMBL" id="MAXA01000271">
    <property type="protein sequence ID" value="OHV20146.1"/>
    <property type="molecule type" value="Genomic_DNA"/>
</dbReference>
<feature type="domain" description="Methyltransferase" evidence="3">
    <location>
        <begin position="47"/>
        <end position="138"/>
    </location>
</feature>
<proteinExistence type="predicted"/>
<dbReference type="RefSeq" id="WP_071066966.1">
    <property type="nucleotide sequence ID" value="NZ_MAXA01000271.1"/>
</dbReference>
<dbReference type="AlphaFoldDB" id="A0A1S1PFU5"/>
<dbReference type="CDD" id="cd02440">
    <property type="entry name" value="AdoMet_MTases"/>
    <property type="match status" value="1"/>
</dbReference>
<name>A0A1S1PFU5_9ACTN</name>
<keyword evidence="1" id="KW-0808">Transferase</keyword>
<sequence>MTATTAGQRLYERYASTHSGYGRVADTRLVFGRDITPYLPADRDTEILELGCGQGLLLAQLHRAGYRRARGVDISEEQIATARRNGVREVEHNDLRTAIQAATGELDVVIALDLLEHLSRDDLLDVLELVAAVLRPGGMFLARVPNAASPLAGNTVFGDLTHEIFFTPRSLQQALLTSGFVDVDIRGCEPIPHGLRSTARALLWKGFSGVIRLALAAETGSHRGHIVTRTMTAIAWAPGRTDTAHTPVDSSRPRTTPSSAARRLLWQGVSRMIMLTLAAEGGGRRGRIVARNILAVAHAPQ</sequence>
<comment type="caution">
    <text evidence="4">The sequence shown here is derived from an EMBL/GenBank/DDBJ whole genome shotgun (WGS) entry which is preliminary data.</text>
</comment>